<reference evidence="2" key="1">
    <citation type="journal article" date="2020" name="G3 (Bethesda)">
        <title>High-Quality Assemblies for Three Invasive Social Wasps from the &lt;i&gt;Vespula&lt;/i&gt; Genus.</title>
        <authorList>
            <person name="Harrop T.W.R."/>
            <person name="Guhlin J."/>
            <person name="McLaughlin G.M."/>
            <person name="Permina E."/>
            <person name="Stockwell P."/>
            <person name="Gilligan J."/>
            <person name="Le Lec M.F."/>
            <person name="Gruber M.A.M."/>
            <person name="Quinn O."/>
            <person name="Lovegrove M."/>
            <person name="Duncan E.J."/>
            <person name="Remnant E.J."/>
            <person name="Van Eeckhoven J."/>
            <person name="Graham B."/>
            <person name="Knapp R.A."/>
            <person name="Langford K.W."/>
            <person name="Kronenberg Z."/>
            <person name="Press M.O."/>
            <person name="Eacker S.M."/>
            <person name="Wilson-Rankin E.E."/>
            <person name="Purcell J."/>
            <person name="Lester P.J."/>
            <person name="Dearden P.K."/>
        </authorList>
    </citation>
    <scope>NUCLEOTIDE SEQUENCE</scope>
    <source>
        <strain evidence="2">Volc-1</strain>
    </source>
</reference>
<dbReference type="AlphaFoldDB" id="A0A834P9F6"/>
<dbReference type="Proteomes" id="UP000600918">
    <property type="component" value="Unassembled WGS sequence"/>
</dbReference>
<comment type="caution">
    <text evidence="2">The sequence shown here is derived from an EMBL/GenBank/DDBJ whole genome shotgun (WGS) entry which is preliminary data.</text>
</comment>
<sequence>MESGGQISAEEVSFADKGNEEVSEVEEEEKEEEEEEEEAAEAKEEEAISEEENFSSPSMYLLGMKNLFIENRTTSVESVGRNERGLGGWDSNKLNEIESILDRCPNICAR</sequence>
<gene>
    <name evidence="2" type="ORF">H0235_002126</name>
</gene>
<evidence type="ECO:0000313" key="2">
    <source>
        <dbReference type="EMBL" id="KAF7433935.1"/>
    </source>
</evidence>
<accession>A0A834P9F6</accession>
<evidence type="ECO:0000256" key="1">
    <source>
        <dbReference type="SAM" id="MobiDB-lite"/>
    </source>
</evidence>
<protein>
    <submittedName>
        <fullName evidence="2">Uncharacterized protein</fullName>
    </submittedName>
</protein>
<feature type="compositionally biased region" description="Acidic residues" evidence="1">
    <location>
        <begin position="21"/>
        <end position="39"/>
    </location>
</feature>
<evidence type="ECO:0000313" key="3">
    <source>
        <dbReference type="Proteomes" id="UP000600918"/>
    </source>
</evidence>
<name>A0A834P9F6_VESPE</name>
<organism evidence="2 3">
    <name type="scientific">Vespula pensylvanica</name>
    <name type="common">Western yellow jacket</name>
    <name type="synonym">Wasp</name>
    <dbReference type="NCBI Taxonomy" id="30213"/>
    <lineage>
        <taxon>Eukaryota</taxon>
        <taxon>Metazoa</taxon>
        <taxon>Ecdysozoa</taxon>
        <taxon>Arthropoda</taxon>
        <taxon>Hexapoda</taxon>
        <taxon>Insecta</taxon>
        <taxon>Pterygota</taxon>
        <taxon>Neoptera</taxon>
        <taxon>Endopterygota</taxon>
        <taxon>Hymenoptera</taxon>
        <taxon>Apocrita</taxon>
        <taxon>Aculeata</taxon>
        <taxon>Vespoidea</taxon>
        <taxon>Vespidae</taxon>
        <taxon>Vespinae</taxon>
        <taxon>Vespula</taxon>
    </lineage>
</organism>
<keyword evidence="3" id="KW-1185">Reference proteome</keyword>
<feature type="region of interest" description="Disordered" evidence="1">
    <location>
        <begin position="1"/>
        <end position="56"/>
    </location>
</feature>
<dbReference type="EMBL" id="JACSDY010000002">
    <property type="protein sequence ID" value="KAF7433935.1"/>
    <property type="molecule type" value="Genomic_DNA"/>
</dbReference>
<proteinExistence type="predicted"/>